<gene>
    <name evidence="1" type="ordered locus">KPHS_49520</name>
</gene>
<keyword evidence="2" id="KW-1185">Reference proteome</keyword>
<evidence type="ECO:0000313" key="2">
    <source>
        <dbReference type="Proteomes" id="UP000007841"/>
    </source>
</evidence>
<accession>A0A0H3GUC3</accession>
<dbReference type="Proteomes" id="UP000007841">
    <property type="component" value="Chromosome"/>
</dbReference>
<dbReference type="EMBL" id="CP003200">
    <property type="protein sequence ID" value="AEW63650.1"/>
    <property type="molecule type" value="Genomic_DNA"/>
</dbReference>
<dbReference type="KEGG" id="kpm:KPHS_49520"/>
<reference evidence="1 2" key="1">
    <citation type="journal article" date="2012" name="J. Bacteriol.">
        <title>Complete genome sequence of Klebsiella pneumoniae subsp. pneumoniae HS11286, a multidrug-resistant strain isolated from human sputum.</title>
        <authorList>
            <person name="Liu P."/>
            <person name="Li P."/>
            <person name="Jiang X."/>
            <person name="Bi D."/>
            <person name="Xie Y."/>
            <person name="Tai C."/>
            <person name="Deng Z."/>
            <person name="Rajakumar K."/>
            <person name="Ou H.Y."/>
        </authorList>
    </citation>
    <scope>NUCLEOTIDE SEQUENCE [LARGE SCALE GENOMIC DNA]</scope>
    <source>
        <strain evidence="1 2">HS11286</strain>
    </source>
</reference>
<organism evidence="1 2">
    <name type="scientific">Klebsiella pneumoniae subsp. pneumoniae (strain HS11286)</name>
    <dbReference type="NCBI Taxonomy" id="1125630"/>
    <lineage>
        <taxon>Bacteria</taxon>
        <taxon>Pseudomonadati</taxon>
        <taxon>Pseudomonadota</taxon>
        <taxon>Gammaproteobacteria</taxon>
        <taxon>Enterobacterales</taxon>
        <taxon>Enterobacteriaceae</taxon>
        <taxon>Klebsiella/Raoultella group</taxon>
        <taxon>Klebsiella</taxon>
        <taxon>Klebsiella pneumoniae complex</taxon>
    </lineage>
</organism>
<dbReference type="AlphaFoldDB" id="A0A0H3GUC3"/>
<dbReference type="PATRIC" id="fig|1125630.4.peg.4838"/>
<sequence length="120" mass="13691">MIAEQSEKQLILHIVHRRWSSSKAQRLSGKSPGEWNIFRRYFIDPDYGLSVKSGAFPLAKKKRQTQSQQGMTRDTSIVVALIRANSWQGKEGKRAVYCKEARVSSVTLAFYFPRAGDERA</sequence>
<dbReference type="GeneID" id="11850021"/>
<proteinExistence type="predicted"/>
<dbReference type="RefSeq" id="WP_004151411.1">
    <property type="nucleotide sequence ID" value="NC_016845.1"/>
</dbReference>
<name>A0A0H3GUC3_KLEPH</name>
<dbReference type="RefSeq" id="YP_005229252.1">
    <property type="nucleotide sequence ID" value="NC_016845.1"/>
</dbReference>
<protein>
    <submittedName>
        <fullName evidence="1">Uncharacterized protein</fullName>
    </submittedName>
</protein>
<dbReference type="HOGENOM" id="CLU_2046542_0_0_6"/>
<evidence type="ECO:0000313" key="1">
    <source>
        <dbReference type="EMBL" id="AEW63650.1"/>
    </source>
</evidence>